<keyword evidence="1" id="KW-0805">Transcription regulation</keyword>
<gene>
    <name evidence="5" type="ORF">FPZ44_11975</name>
</gene>
<keyword evidence="2" id="KW-0238">DNA-binding</keyword>
<dbReference type="PANTHER" id="PTHR46796">
    <property type="entry name" value="HTH-TYPE TRANSCRIPTIONAL ACTIVATOR RHAS-RELATED"/>
    <property type="match status" value="1"/>
</dbReference>
<feature type="domain" description="HTH araC/xylS-type" evidence="4">
    <location>
        <begin position="175"/>
        <end position="268"/>
    </location>
</feature>
<dbReference type="Pfam" id="PF12833">
    <property type="entry name" value="HTH_18"/>
    <property type="match status" value="1"/>
</dbReference>
<dbReference type="GO" id="GO:0003700">
    <property type="term" value="F:DNA-binding transcription factor activity"/>
    <property type="evidence" value="ECO:0007669"/>
    <property type="project" value="InterPro"/>
</dbReference>
<dbReference type="SUPFAM" id="SSF46689">
    <property type="entry name" value="Homeodomain-like"/>
    <property type="match status" value="1"/>
</dbReference>
<dbReference type="AlphaFoldDB" id="A0A559J1E7"/>
<dbReference type="Proteomes" id="UP000318102">
    <property type="component" value="Unassembled WGS sequence"/>
</dbReference>
<evidence type="ECO:0000259" key="4">
    <source>
        <dbReference type="PROSITE" id="PS01124"/>
    </source>
</evidence>
<reference evidence="5 6" key="1">
    <citation type="submission" date="2019-07" db="EMBL/GenBank/DDBJ databases">
        <authorList>
            <person name="Kim J."/>
        </authorList>
    </citation>
    <scope>NUCLEOTIDE SEQUENCE [LARGE SCALE GENOMIC DNA]</scope>
    <source>
        <strain evidence="5 6">N4</strain>
    </source>
</reference>
<organism evidence="5 6">
    <name type="scientific">Paenibacillus agilis</name>
    <dbReference type="NCBI Taxonomy" id="3020863"/>
    <lineage>
        <taxon>Bacteria</taxon>
        <taxon>Bacillati</taxon>
        <taxon>Bacillota</taxon>
        <taxon>Bacilli</taxon>
        <taxon>Bacillales</taxon>
        <taxon>Paenibacillaceae</taxon>
        <taxon>Paenibacillus</taxon>
    </lineage>
</organism>
<dbReference type="GO" id="GO:0043565">
    <property type="term" value="F:sequence-specific DNA binding"/>
    <property type="evidence" value="ECO:0007669"/>
    <property type="project" value="InterPro"/>
</dbReference>
<dbReference type="Pfam" id="PF20240">
    <property type="entry name" value="DUF6597"/>
    <property type="match status" value="1"/>
</dbReference>
<dbReference type="PROSITE" id="PS01124">
    <property type="entry name" value="HTH_ARAC_FAMILY_2"/>
    <property type="match status" value="1"/>
</dbReference>
<evidence type="ECO:0000256" key="1">
    <source>
        <dbReference type="ARBA" id="ARBA00023015"/>
    </source>
</evidence>
<dbReference type="OrthoDB" id="323290at2"/>
<keyword evidence="6" id="KW-1185">Reference proteome</keyword>
<dbReference type="InterPro" id="IPR046532">
    <property type="entry name" value="DUF6597"/>
</dbReference>
<evidence type="ECO:0000313" key="6">
    <source>
        <dbReference type="Proteomes" id="UP000318102"/>
    </source>
</evidence>
<evidence type="ECO:0000313" key="5">
    <source>
        <dbReference type="EMBL" id="TVX93712.1"/>
    </source>
</evidence>
<protein>
    <submittedName>
        <fullName evidence="5">AraC family transcriptional regulator</fullName>
    </submittedName>
</protein>
<dbReference type="InterPro" id="IPR009057">
    <property type="entry name" value="Homeodomain-like_sf"/>
</dbReference>
<dbReference type="RefSeq" id="WP_144990461.1">
    <property type="nucleotide sequence ID" value="NZ_VNJK01000001.1"/>
</dbReference>
<comment type="caution">
    <text evidence="5">The sequence shown here is derived from an EMBL/GenBank/DDBJ whole genome shotgun (WGS) entry which is preliminary data.</text>
</comment>
<dbReference type="InterPro" id="IPR050204">
    <property type="entry name" value="AraC_XylS_family_regulators"/>
</dbReference>
<dbReference type="SMART" id="SM00342">
    <property type="entry name" value="HTH_ARAC"/>
    <property type="match status" value="1"/>
</dbReference>
<sequence>MEIIPGRLPKGILNAKTGDQTYALTRFHPSPKLSAFVQHYWVVQWDVRGKAPYPQTVLSHPNVNLIVERDMARIYGVSRTTSTRLIEDHGWVVGVKFKPGGFYPFWHKPISELTDRSISFEEVFGEESDLLRADIFAMESIESAVQLVESMLAAVIERLPEVEPDMLFVSEAVANIQSDRTIMKVDDVVQRTGLHIRKLQRLFDRYVGVSPKWVIQRYRLHEAAASMEAGEATDWSQFSIDLGYYDQSHFIRDFKAIIGRSPEEYIRNA</sequence>
<name>A0A559J1E7_9BACL</name>
<evidence type="ECO:0000256" key="3">
    <source>
        <dbReference type="ARBA" id="ARBA00023163"/>
    </source>
</evidence>
<accession>A0A559J1E7</accession>
<dbReference type="InterPro" id="IPR018060">
    <property type="entry name" value="HTH_AraC"/>
</dbReference>
<evidence type="ECO:0000256" key="2">
    <source>
        <dbReference type="ARBA" id="ARBA00023125"/>
    </source>
</evidence>
<dbReference type="EMBL" id="VNJK01000001">
    <property type="protein sequence ID" value="TVX93712.1"/>
    <property type="molecule type" value="Genomic_DNA"/>
</dbReference>
<keyword evidence="3" id="KW-0804">Transcription</keyword>
<proteinExistence type="predicted"/>
<dbReference type="Gene3D" id="1.10.10.60">
    <property type="entry name" value="Homeodomain-like"/>
    <property type="match status" value="1"/>
</dbReference>